<dbReference type="EMBL" id="JAVIZX010000001">
    <property type="protein sequence ID" value="MDR6215365.1"/>
    <property type="molecule type" value="Genomic_DNA"/>
</dbReference>
<dbReference type="CDD" id="cd19438">
    <property type="entry name" value="lipocalin_Blc-like"/>
    <property type="match status" value="1"/>
</dbReference>
<comment type="subunit">
    <text evidence="2">Homodimer.</text>
</comment>
<dbReference type="PRINTS" id="PR01171">
    <property type="entry name" value="BCTLIPOCALIN"/>
</dbReference>
<dbReference type="InterPro" id="IPR002446">
    <property type="entry name" value="Lipocalin_bac"/>
</dbReference>
<dbReference type="InterPro" id="IPR022272">
    <property type="entry name" value="Lipocalin_CS"/>
</dbReference>
<dbReference type="PANTHER" id="PTHR10612">
    <property type="entry name" value="APOLIPOPROTEIN D"/>
    <property type="match status" value="1"/>
</dbReference>
<keyword evidence="2" id="KW-0446">Lipid-binding</keyword>
<protein>
    <recommendedName>
        <fullName evidence="2">Outer membrane lipoprotein Blc</fullName>
    </recommendedName>
</protein>
<dbReference type="PROSITE" id="PS51257">
    <property type="entry name" value="PROKAR_LIPOPROTEIN"/>
    <property type="match status" value="1"/>
</dbReference>
<feature type="domain" description="Lipocalin/cytosolic fatty-acid binding" evidence="3">
    <location>
        <begin position="51"/>
        <end position="190"/>
    </location>
</feature>
<comment type="similarity">
    <text evidence="1 2">Belongs to the calycin superfamily. Lipocalin family.</text>
</comment>
<dbReference type="PROSITE" id="PS00213">
    <property type="entry name" value="LIPOCALIN"/>
    <property type="match status" value="1"/>
</dbReference>
<dbReference type="SUPFAM" id="SSF50814">
    <property type="entry name" value="Lipocalins"/>
    <property type="match status" value="1"/>
</dbReference>
<name>A0ABU1IDR1_9BURK</name>
<dbReference type="InterPro" id="IPR022271">
    <property type="entry name" value="Lipocalin_ApoD"/>
</dbReference>
<dbReference type="Pfam" id="PF08212">
    <property type="entry name" value="Lipocalin_2"/>
    <property type="match status" value="1"/>
</dbReference>
<gene>
    <name evidence="4" type="ORF">QE399_003054</name>
</gene>
<proteinExistence type="inferred from homology"/>
<dbReference type="PANTHER" id="PTHR10612:SF34">
    <property type="entry name" value="APOLIPOPROTEIN D"/>
    <property type="match status" value="1"/>
</dbReference>
<dbReference type="RefSeq" id="WP_309829925.1">
    <property type="nucleotide sequence ID" value="NZ_JAVIZX010000001.1"/>
</dbReference>
<evidence type="ECO:0000256" key="2">
    <source>
        <dbReference type="PIRNR" id="PIRNR036893"/>
    </source>
</evidence>
<keyword evidence="2" id="KW-0998">Cell outer membrane</keyword>
<keyword evidence="5" id="KW-1185">Reference proteome</keyword>
<dbReference type="InterPro" id="IPR012674">
    <property type="entry name" value="Calycin"/>
</dbReference>
<evidence type="ECO:0000313" key="5">
    <source>
        <dbReference type="Proteomes" id="UP001267710"/>
    </source>
</evidence>
<dbReference type="InterPro" id="IPR047202">
    <property type="entry name" value="Lipocalin_Blc-like_dom"/>
</dbReference>
<evidence type="ECO:0000259" key="3">
    <source>
        <dbReference type="Pfam" id="PF08212"/>
    </source>
</evidence>
<comment type="function">
    <text evidence="2">Involved in the storage or transport of lipids necessary for membrane maintenance under stressful conditions. Displays a binding preference for lysophospholipids.</text>
</comment>
<organism evidence="4 5">
    <name type="scientific">Paracidovorax wautersii</name>
    <dbReference type="NCBI Taxonomy" id="1177982"/>
    <lineage>
        <taxon>Bacteria</taxon>
        <taxon>Pseudomonadati</taxon>
        <taxon>Pseudomonadota</taxon>
        <taxon>Betaproteobacteria</taxon>
        <taxon>Burkholderiales</taxon>
        <taxon>Comamonadaceae</taxon>
        <taxon>Paracidovorax</taxon>
    </lineage>
</organism>
<comment type="caution">
    <text evidence="4">The sequence shown here is derived from an EMBL/GenBank/DDBJ whole genome shotgun (WGS) entry which is preliminary data.</text>
</comment>
<keyword evidence="2" id="KW-0449">Lipoprotein</keyword>
<sequence>MVRQPPIRYRTHRRPIWPLAIGAAALGALLTVTACSSVRAPAGVQPVGRFNVDRYAGHWYEVARIDHRFEKGLVNTSAHYSRNEDGSVKVVNRGYDPERGRWREAEGRARFVEDPGTASLKVSFFGPFYGGYHVVALDEDYRWSLVIGSDLDYLWILSRTPTLPEGVREQLLDKARALGVDTDKVLWVPQGQPAPDLRS</sequence>
<accession>A0ABU1IDR1</accession>
<dbReference type="Gene3D" id="2.40.128.20">
    <property type="match status" value="1"/>
</dbReference>
<dbReference type="InterPro" id="IPR000566">
    <property type="entry name" value="Lipocln_cytosolic_FA-bd_dom"/>
</dbReference>
<reference evidence="4 5" key="1">
    <citation type="submission" date="2023-08" db="EMBL/GenBank/DDBJ databases">
        <title>Functional and genomic diversity of the sorghum phyllosphere microbiome.</title>
        <authorList>
            <person name="Shade A."/>
        </authorList>
    </citation>
    <scope>NUCLEOTIDE SEQUENCE [LARGE SCALE GENOMIC DNA]</scope>
    <source>
        <strain evidence="4 5">SORGH_AS_0335</strain>
    </source>
</reference>
<dbReference type="Proteomes" id="UP001267710">
    <property type="component" value="Unassembled WGS sequence"/>
</dbReference>
<dbReference type="PIRSF" id="PIRSF036893">
    <property type="entry name" value="Lipocalin_ApoD"/>
    <property type="match status" value="1"/>
</dbReference>
<evidence type="ECO:0000313" key="4">
    <source>
        <dbReference type="EMBL" id="MDR6215365.1"/>
    </source>
</evidence>
<keyword evidence="2" id="KW-0472">Membrane</keyword>
<comment type="subcellular location">
    <subcellularLocation>
        <location evidence="2">Cell outer membrane</location>
    </subcellularLocation>
</comment>
<evidence type="ECO:0000256" key="1">
    <source>
        <dbReference type="ARBA" id="ARBA00006889"/>
    </source>
</evidence>